<reference evidence="1" key="1">
    <citation type="journal article" date="2015" name="Nature">
        <title>Complex archaea that bridge the gap between prokaryotes and eukaryotes.</title>
        <authorList>
            <person name="Spang A."/>
            <person name="Saw J.H."/>
            <person name="Jorgensen S.L."/>
            <person name="Zaremba-Niedzwiedzka K."/>
            <person name="Martijn J."/>
            <person name="Lind A.E."/>
            <person name="van Eijk R."/>
            <person name="Schleper C."/>
            <person name="Guy L."/>
            <person name="Ettema T.J."/>
        </authorList>
    </citation>
    <scope>NUCLEOTIDE SEQUENCE</scope>
</reference>
<accession>A0A0F8Y6T8</accession>
<sequence length="166" mass="18178">MSNDKLREAAEDVIAWFSKRAVAGWAESEDGLRINTLRAALAGSADAPPEVTGQDEAYRIAAKMCPTCGLPNNNFCHDPFHSTEDAPLEEITSGEYRAVSPDVRRQLRLEPAFGHDWSEDEMKRLPSILRLGVGPEDSLGTQLMRLAADEIVSLRAALAVAQKEES</sequence>
<proteinExistence type="predicted"/>
<protein>
    <submittedName>
        <fullName evidence="1">Uncharacterized protein</fullName>
    </submittedName>
</protein>
<dbReference type="AlphaFoldDB" id="A0A0F8Y6T8"/>
<evidence type="ECO:0000313" key="1">
    <source>
        <dbReference type="EMBL" id="KKK77177.1"/>
    </source>
</evidence>
<organism evidence="1">
    <name type="scientific">marine sediment metagenome</name>
    <dbReference type="NCBI Taxonomy" id="412755"/>
    <lineage>
        <taxon>unclassified sequences</taxon>
        <taxon>metagenomes</taxon>
        <taxon>ecological metagenomes</taxon>
    </lineage>
</organism>
<name>A0A0F8Y6T8_9ZZZZ</name>
<dbReference type="EMBL" id="LAZR01055082">
    <property type="protein sequence ID" value="KKK77177.1"/>
    <property type="molecule type" value="Genomic_DNA"/>
</dbReference>
<comment type="caution">
    <text evidence="1">The sequence shown here is derived from an EMBL/GenBank/DDBJ whole genome shotgun (WGS) entry which is preliminary data.</text>
</comment>
<gene>
    <name evidence="1" type="ORF">LCGC14_2856250</name>
</gene>